<accession>A0AA86VX25</accession>
<dbReference type="Proteomes" id="UP001189624">
    <property type="component" value="Chromosome 3"/>
</dbReference>
<protein>
    <submittedName>
        <fullName evidence="1">Uncharacterized protein</fullName>
    </submittedName>
</protein>
<reference evidence="1" key="1">
    <citation type="submission" date="2023-10" db="EMBL/GenBank/DDBJ databases">
        <authorList>
            <person name="Domelevo Entfellner J.-B."/>
        </authorList>
    </citation>
    <scope>NUCLEOTIDE SEQUENCE</scope>
</reference>
<dbReference type="EMBL" id="OY731400">
    <property type="protein sequence ID" value="CAJ1936069.1"/>
    <property type="molecule type" value="Genomic_DNA"/>
</dbReference>
<proteinExistence type="predicted"/>
<evidence type="ECO:0000313" key="2">
    <source>
        <dbReference type="Proteomes" id="UP001189624"/>
    </source>
</evidence>
<sequence length="61" mass="6808">MERVIYIPGEGGQLWPLRCQHPQPPRGYFSFAGSFTAFKSTAVSGCGVRCEIRVGHYFRAS</sequence>
<dbReference type="Gramene" id="rna-AYBTSS11_LOCUS7275">
    <property type="protein sequence ID" value="CAJ1936069.1"/>
    <property type="gene ID" value="gene-AYBTSS11_LOCUS7275"/>
</dbReference>
<name>A0AA86VX25_9FABA</name>
<evidence type="ECO:0000313" key="1">
    <source>
        <dbReference type="EMBL" id="CAJ1936069.1"/>
    </source>
</evidence>
<keyword evidence="2" id="KW-1185">Reference proteome</keyword>
<organism evidence="1 2">
    <name type="scientific">Sphenostylis stenocarpa</name>
    <dbReference type="NCBI Taxonomy" id="92480"/>
    <lineage>
        <taxon>Eukaryota</taxon>
        <taxon>Viridiplantae</taxon>
        <taxon>Streptophyta</taxon>
        <taxon>Embryophyta</taxon>
        <taxon>Tracheophyta</taxon>
        <taxon>Spermatophyta</taxon>
        <taxon>Magnoliopsida</taxon>
        <taxon>eudicotyledons</taxon>
        <taxon>Gunneridae</taxon>
        <taxon>Pentapetalae</taxon>
        <taxon>rosids</taxon>
        <taxon>fabids</taxon>
        <taxon>Fabales</taxon>
        <taxon>Fabaceae</taxon>
        <taxon>Papilionoideae</taxon>
        <taxon>50 kb inversion clade</taxon>
        <taxon>NPAAA clade</taxon>
        <taxon>indigoferoid/millettioid clade</taxon>
        <taxon>Phaseoleae</taxon>
        <taxon>Sphenostylis</taxon>
    </lineage>
</organism>
<gene>
    <name evidence="1" type="ORF">AYBTSS11_LOCUS7275</name>
</gene>
<dbReference type="AlphaFoldDB" id="A0AA86VX25"/>